<sequence length="154" mass="16584">MHISRSIEILVGFFVAIGFVAMFFLSMEVSNLSNANSDEGYDVIANFENIGSLKVRAPVSMAGVNIGRVKAIDFDPDSFEAVVTMKIDAKYNQLPSDSNASILTAGLLGEQFVGLEPGGEEEVLVHGSQLEMTQSALVLEQIIGQFLFSSSSEE</sequence>
<comment type="caution">
    <text evidence="3">The sequence shown here is derived from an EMBL/GenBank/DDBJ whole genome shotgun (WGS) entry which is preliminary data.</text>
</comment>
<feature type="domain" description="Mce/MlaD" evidence="2">
    <location>
        <begin position="40"/>
        <end position="118"/>
    </location>
</feature>
<gene>
    <name evidence="3" type="ORF">L196_03311</name>
</gene>
<dbReference type="PANTHER" id="PTHR33371">
    <property type="entry name" value="INTERMEMBRANE PHOSPHOLIPID TRANSPORT SYSTEM BINDING PROTEIN MLAD-RELATED"/>
    <property type="match status" value="1"/>
</dbReference>
<keyword evidence="1" id="KW-0472">Membrane</keyword>
<keyword evidence="1" id="KW-1133">Transmembrane helix</keyword>
<organism evidence="3 4">
    <name type="scientific">Cycloclasticus pugetii</name>
    <dbReference type="NCBI Taxonomy" id="34068"/>
    <lineage>
        <taxon>Bacteria</taxon>
        <taxon>Pseudomonadati</taxon>
        <taxon>Pseudomonadota</taxon>
        <taxon>Gammaproteobacteria</taxon>
        <taxon>Thiotrichales</taxon>
        <taxon>Piscirickettsiaceae</taxon>
        <taxon>Cycloclasticus</taxon>
    </lineage>
</organism>
<proteinExistence type="predicted"/>
<dbReference type="Pfam" id="PF02470">
    <property type="entry name" value="MlaD"/>
    <property type="match status" value="1"/>
</dbReference>
<dbReference type="InterPro" id="IPR003399">
    <property type="entry name" value="Mce/MlaD"/>
</dbReference>
<name>A0AB33Z2E3_9GAMM</name>
<dbReference type="AlphaFoldDB" id="A0AB33Z2E3"/>
<keyword evidence="4" id="KW-1185">Reference proteome</keyword>
<evidence type="ECO:0000259" key="2">
    <source>
        <dbReference type="Pfam" id="PF02470"/>
    </source>
</evidence>
<evidence type="ECO:0000313" key="4">
    <source>
        <dbReference type="Proteomes" id="UP000015462"/>
    </source>
</evidence>
<dbReference type="RefSeq" id="WP_015006441.1">
    <property type="nucleotide sequence ID" value="NZ_JARGOU010000003.1"/>
</dbReference>
<keyword evidence="1" id="KW-0812">Transmembrane</keyword>
<dbReference type="GO" id="GO:0005543">
    <property type="term" value="F:phospholipid binding"/>
    <property type="evidence" value="ECO:0007669"/>
    <property type="project" value="TreeGrafter"/>
</dbReference>
<dbReference type="InterPro" id="IPR052336">
    <property type="entry name" value="MlaD_Phospholipid_Transporter"/>
</dbReference>
<dbReference type="Proteomes" id="UP000015462">
    <property type="component" value="Unassembled WGS sequence"/>
</dbReference>
<evidence type="ECO:0000256" key="1">
    <source>
        <dbReference type="SAM" id="Phobius"/>
    </source>
</evidence>
<reference evidence="3 4" key="1">
    <citation type="journal article" date="2013" name="Genome Announc.">
        <title>Genome Sequence of the Pyrene- and Fluoranthene-Degrading Bacterium Cycloclasticus sp. Strain PY97M.</title>
        <authorList>
            <person name="Cui Z."/>
            <person name="Xu G."/>
            <person name="Li Q."/>
            <person name="Gao W."/>
            <person name="Zheng L."/>
        </authorList>
    </citation>
    <scope>NUCLEOTIDE SEQUENCE [LARGE SCALE GENOMIC DNA]</scope>
    <source>
        <strain evidence="3 4">PY97M</strain>
    </source>
</reference>
<accession>A0AB33Z2E3</accession>
<evidence type="ECO:0000313" key="3">
    <source>
        <dbReference type="EMBL" id="EPD13529.1"/>
    </source>
</evidence>
<protein>
    <submittedName>
        <fullName evidence="3">Organic solvent resistance ABC transporter substrate-binding protein</fullName>
    </submittedName>
</protein>
<feature type="transmembrane region" description="Helical" evidence="1">
    <location>
        <begin position="7"/>
        <end position="27"/>
    </location>
</feature>
<dbReference type="GO" id="GO:0005548">
    <property type="term" value="F:phospholipid transporter activity"/>
    <property type="evidence" value="ECO:0007669"/>
    <property type="project" value="TreeGrafter"/>
</dbReference>
<dbReference type="EMBL" id="ASHL01000002">
    <property type="protein sequence ID" value="EPD13529.1"/>
    <property type="molecule type" value="Genomic_DNA"/>
</dbReference>
<dbReference type="InterPro" id="IPR030970">
    <property type="entry name" value="ABC_MlaD"/>
</dbReference>
<dbReference type="NCBIfam" id="TIGR04430">
    <property type="entry name" value="OM_asym_MlaD"/>
    <property type="match status" value="1"/>
</dbReference>
<dbReference type="PANTHER" id="PTHR33371:SF4">
    <property type="entry name" value="INTERMEMBRANE PHOSPHOLIPID TRANSPORT SYSTEM BINDING PROTEIN MLAD"/>
    <property type="match status" value="1"/>
</dbReference>